<dbReference type="AlphaFoldDB" id="Q753M4"/>
<proteinExistence type="predicted"/>
<dbReference type="SUPFAM" id="SSF111331">
    <property type="entry name" value="NAD kinase/diacylglycerol kinase-like"/>
    <property type="match status" value="1"/>
</dbReference>
<evidence type="ECO:0000313" key="3">
    <source>
        <dbReference type="Proteomes" id="UP000000591"/>
    </source>
</evidence>
<dbReference type="PANTHER" id="PTHR12358:SF108">
    <property type="entry name" value="DAGKC DOMAIN-CONTAINING PROTEIN"/>
    <property type="match status" value="1"/>
</dbReference>
<dbReference type="GeneID" id="4622098"/>
<reference evidence="3" key="2">
    <citation type="journal article" date="2013" name="G3 (Bethesda)">
        <title>Genomes of Ashbya fungi isolated from insects reveal four mating-type loci, numerous translocations, lack of transposons, and distinct gene duplications.</title>
        <authorList>
            <person name="Dietrich F.S."/>
            <person name="Voegeli S."/>
            <person name="Kuo S."/>
            <person name="Philippsen P."/>
        </authorList>
    </citation>
    <scope>GENOME REANNOTATION</scope>
    <source>
        <strain evidence="3">ATCC 10895 / CBS 109.51 / FGSC 9923 / NRRL Y-1056</strain>
    </source>
</reference>
<dbReference type="OrthoDB" id="3853857at2759"/>
<evidence type="ECO:0000313" key="2">
    <source>
        <dbReference type="EMBL" id="AAS53659.2"/>
    </source>
</evidence>
<dbReference type="PROSITE" id="PS50146">
    <property type="entry name" value="DAGK"/>
    <property type="match status" value="1"/>
</dbReference>
<dbReference type="HOGENOM" id="CLU_021934_1_0_1"/>
<dbReference type="Pfam" id="PF00781">
    <property type="entry name" value="DAGK_cat"/>
    <property type="match status" value="1"/>
</dbReference>
<keyword evidence="3" id="KW-1185">Reference proteome</keyword>
<dbReference type="InParanoid" id="Q753M4"/>
<dbReference type="OMA" id="SYAYFAL"/>
<dbReference type="KEGG" id="ago:AGOS_AFR288C"/>
<dbReference type="Gene3D" id="3.40.50.10330">
    <property type="entry name" value="Probable inorganic polyphosphate/atp-NAD kinase, domain 1"/>
    <property type="match status" value="1"/>
</dbReference>
<dbReference type="InterPro" id="IPR017438">
    <property type="entry name" value="ATP-NAD_kinase_N"/>
</dbReference>
<dbReference type="InterPro" id="IPR050187">
    <property type="entry name" value="Lipid_Phosphate_FormReg"/>
</dbReference>
<dbReference type="GO" id="GO:0016020">
    <property type="term" value="C:membrane"/>
    <property type="evidence" value="ECO:0000318"/>
    <property type="project" value="GO_Central"/>
</dbReference>
<reference evidence="2 3" key="1">
    <citation type="journal article" date="2004" name="Science">
        <title>The Ashbya gossypii genome as a tool for mapping the ancient Saccharomyces cerevisiae genome.</title>
        <authorList>
            <person name="Dietrich F.S."/>
            <person name="Voegeli S."/>
            <person name="Brachat S."/>
            <person name="Lerch A."/>
            <person name="Gates K."/>
            <person name="Steiner S."/>
            <person name="Mohr C."/>
            <person name="Pohlmann R."/>
            <person name="Luedi P."/>
            <person name="Choi S."/>
            <person name="Wing R.A."/>
            <person name="Flavier A."/>
            <person name="Gaffney T.D."/>
            <person name="Philippsen P."/>
        </authorList>
    </citation>
    <scope>NUCLEOTIDE SEQUENCE [LARGE SCALE GENOMIC DNA]</scope>
    <source>
        <strain evidence="3">ATCC 10895 / CBS 109.51 / FGSC 9923 / NRRL Y-1056</strain>
    </source>
</reference>
<dbReference type="PANTHER" id="PTHR12358">
    <property type="entry name" value="SPHINGOSINE KINASE"/>
    <property type="match status" value="1"/>
</dbReference>
<dbReference type="EMBL" id="AE016819">
    <property type="protein sequence ID" value="AAS53659.2"/>
    <property type="molecule type" value="Genomic_DNA"/>
</dbReference>
<dbReference type="Proteomes" id="UP000000591">
    <property type="component" value="Chromosome VI"/>
</dbReference>
<accession>Q753M4</accession>
<dbReference type="GO" id="GO:0005737">
    <property type="term" value="C:cytoplasm"/>
    <property type="evidence" value="ECO:0000318"/>
    <property type="project" value="GO_Central"/>
</dbReference>
<dbReference type="RefSeq" id="NP_985835.2">
    <property type="nucleotide sequence ID" value="NM_211190.2"/>
</dbReference>
<protein>
    <submittedName>
        <fullName evidence="2">AFR288Cp</fullName>
    </submittedName>
</protein>
<sequence>MKETELFCKEGLEYAVAELWEEGKLRSVELAVREGRGAEARAPGGPLVVLDSVRSGAGREPATDFYAKVMGPVLAVLSVEHEYVRTSSAASVRELAETFPRTSETTVLVMSGDTTISEFVNALGSGAGVTVYALPLGTANAWAHSVGLGTPAKALQAFVQGRVHAVPFPLYRARFPSGYSIRFFIVLSAGFHANLLHLCNDERYQRLGVERFREASTEILDRYALAEHVRVRAADGSEQLAGLYAYFALLNTPHLEETYVPSPLSDPLLKQLHVLAFEAELSRDKLNELLMAGYSTIRGSALSAPGLVYRNLGDSFTLSIENGASDRVANELCVDGHLLNLVDLQAPGDVFDGSIEVGVVPASFGLKALVPAHIS</sequence>
<name>Q753M4_EREGS</name>
<dbReference type="InterPro" id="IPR016064">
    <property type="entry name" value="NAD/diacylglycerol_kinase_sf"/>
</dbReference>
<dbReference type="InterPro" id="IPR001206">
    <property type="entry name" value="Diacylglycerol_kinase_cat_dom"/>
</dbReference>
<evidence type="ECO:0000259" key="1">
    <source>
        <dbReference type="PROSITE" id="PS50146"/>
    </source>
</evidence>
<dbReference type="GO" id="GO:0046512">
    <property type="term" value="P:sphingosine biosynthetic process"/>
    <property type="evidence" value="ECO:0000318"/>
    <property type="project" value="GO_Central"/>
</dbReference>
<organism evidence="2 3">
    <name type="scientific">Eremothecium gossypii (strain ATCC 10895 / CBS 109.51 / FGSC 9923 / NRRL Y-1056)</name>
    <name type="common">Yeast</name>
    <name type="synonym">Ashbya gossypii</name>
    <dbReference type="NCBI Taxonomy" id="284811"/>
    <lineage>
        <taxon>Eukaryota</taxon>
        <taxon>Fungi</taxon>
        <taxon>Dikarya</taxon>
        <taxon>Ascomycota</taxon>
        <taxon>Saccharomycotina</taxon>
        <taxon>Saccharomycetes</taxon>
        <taxon>Saccharomycetales</taxon>
        <taxon>Saccharomycetaceae</taxon>
        <taxon>Eremothecium</taxon>
    </lineage>
</organism>
<dbReference type="eggNOG" id="ENOG502QPZS">
    <property type="taxonomic scope" value="Eukaryota"/>
</dbReference>
<gene>
    <name evidence="2" type="ORF">AGOS_AFR288C</name>
</gene>
<dbReference type="GO" id="GO:0001727">
    <property type="term" value="F:lipid kinase activity"/>
    <property type="evidence" value="ECO:0000318"/>
    <property type="project" value="GO_Central"/>
</dbReference>
<feature type="domain" description="DAGKc" evidence="1">
    <location>
        <begin position="93"/>
        <end position="179"/>
    </location>
</feature>